<evidence type="ECO:0000313" key="2">
    <source>
        <dbReference type="Proteomes" id="UP001481170"/>
    </source>
</evidence>
<sequence length="71" mass="7606">MPTIYLTRDGDVLDAVCADFYGTADLSATVSMVLEANQGLAELGAIYAAGIQILLPDPEPQVTESPYTLWE</sequence>
<reference evidence="1" key="1">
    <citation type="submission" date="2025-01" db="EMBL/GenBank/DDBJ databases">
        <authorList>
            <person name="Sun R."/>
            <person name="Lian X."/>
        </authorList>
    </citation>
    <scope>NUCLEOTIDE SEQUENCE</scope>
    <source>
        <strain evidence="1">PS2Canimalfeces12</strain>
    </source>
</reference>
<protein>
    <submittedName>
        <fullName evidence="1">Tail protein X</fullName>
    </submittedName>
</protein>
<accession>A0ACD5GBJ5</accession>
<evidence type="ECO:0000313" key="1">
    <source>
        <dbReference type="EMBL" id="XOW91859.1"/>
    </source>
</evidence>
<dbReference type="Proteomes" id="UP001481170">
    <property type="component" value="Chromosome"/>
</dbReference>
<proteinExistence type="predicted"/>
<gene>
    <name evidence="1" type="ORF">ABTZ31_022090</name>
</gene>
<dbReference type="EMBL" id="CP180600">
    <property type="protein sequence ID" value="XOW91859.1"/>
    <property type="molecule type" value="Genomic_DNA"/>
</dbReference>
<organism evidence="1 2">
    <name type="scientific">Escherichia coli</name>
    <dbReference type="NCBI Taxonomy" id="562"/>
    <lineage>
        <taxon>Bacteria</taxon>
        <taxon>Pseudomonadati</taxon>
        <taxon>Pseudomonadota</taxon>
        <taxon>Gammaproteobacteria</taxon>
        <taxon>Enterobacterales</taxon>
        <taxon>Enterobacteriaceae</taxon>
        <taxon>Escherichia</taxon>
    </lineage>
</organism>
<name>A0ACD5GBJ5_ECOLX</name>